<evidence type="ECO:0000256" key="6">
    <source>
        <dbReference type="SAM" id="Phobius"/>
    </source>
</evidence>
<evidence type="ECO:0000313" key="9">
    <source>
        <dbReference type="Proteomes" id="UP000595197"/>
    </source>
</evidence>
<dbReference type="SUPFAM" id="SSF81342">
    <property type="entry name" value="Transmembrane di-heme cytochromes"/>
    <property type="match status" value="1"/>
</dbReference>
<feature type="transmembrane region" description="Helical" evidence="6">
    <location>
        <begin position="48"/>
        <end position="66"/>
    </location>
</feature>
<proteinExistence type="predicted"/>
<evidence type="ECO:0000259" key="7">
    <source>
        <dbReference type="Pfam" id="PF01292"/>
    </source>
</evidence>
<evidence type="ECO:0000256" key="3">
    <source>
        <dbReference type="ARBA" id="ARBA00022692"/>
    </source>
</evidence>
<evidence type="ECO:0000256" key="1">
    <source>
        <dbReference type="ARBA" id="ARBA00004651"/>
    </source>
</evidence>
<feature type="transmembrane region" description="Helical" evidence="6">
    <location>
        <begin position="147"/>
        <end position="164"/>
    </location>
</feature>
<dbReference type="InterPro" id="IPR051542">
    <property type="entry name" value="Hydrogenase_cytochrome"/>
</dbReference>
<keyword evidence="2" id="KW-1003">Cell membrane</keyword>
<feature type="domain" description="Cytochrome b561 bacterial/Ni-hydrogenase" evidence="7">
    <location>
        <begin position="16"/>
        <end position="177"/>
    </location>
</feature>
<keyword evidence="9" id="KW-1185">Reference proteome</keyword>
<reference evidence="8" key="1">
    <citation type="submission" date="2021-02" db="EMBL/GenBank/DDBJ databases">
        <title>Skermanella TT6 skin isolate.</title>
        <authorList>
            <person name="Lee K."/>
            <person name="Ganzorig M."/>
        </authorList>
    </citation>
    <scope>NUCLEOTIDE SEQUENCE</scope>
    <source>
        <strain evidence="8">TT6</strain>
    </source>
</reference>
<evidence type="ECO:0000256" key="2">
    <source>
        <dbReference type="ARBA" id="ARBA00022475"/>
    </source>
</evidence>
<dbReference type="InterPro" id="IPR016174">
    <property type="entry name" value="Di-haem_cyt_TM"/>
</dbReference>
<organism evidence="8 9">
    <name type="scientific">Skermanella cutis</name>
    <dbReference type="NCBI Taxonomy" id="2775420"/>
    <lineage>
        <taxon>Bacteria</taxon>
        <taxon>Pseudomonadati</taxon>
        <taxon>Pseudomonadota</taxon>
        <taxon>Alphaproteobacteria</taxon>
        <taxon>Rhodospirillales</taxon>
        <taxon>Azospirillaceae</taxon>
        <taxon>Skermanella</taxon>
    </lineage>
</organism>
<comment type="subcellular location">
    <subcellularLocation>
        <location evidence="1">Cell membrane</location>
        <topology evidence="1">Multi-pass membrane protein</topology>
    </subcellularLocation>
</comment>
<accession>A0ABX7BDU6</accession>
<sequence>MAGGTAGGTRHGSVMVWDPVVRLFHWVVVAGCVANLFIVEDGGQAHEIIGYAVAAVLAVRIAWGFVGTRYARFSDFVPTPARLVRYVSLLLRRREPRRFGHNPAAAVMMITLMVLLAAVSVTGWMATLDAFWGVEWVEELHEGTADAIFWLALIHASAAIYESVRHRENLIGAMVTGRKRV</sequence>
<evidence type="ECO:0000256" key="4">
    <source>
        <dbReference type="ARBA" id="ARBA00022989"/>
    </source>
</evidence>
<dbReference type="Proteomes" id="UP000595197">
    <property type="component" value="Chromosome"/>
</dbReference>
<dbReference type="Pfam" id="PF01292">
    <property type="entry name" value="Ni_hydr_CYTB"/>
    <property type="match status" value="1"/>
</dbReference>
<feature type="transmembrane region" description="Helical" evidence="6">
    <location>
        <begin position="20"/>
        <end position="39"/>
    </location>
</feature>
<protein>
    <submittedName>
        <fullName evidence="8">Cytochrome b/b6 domain-containing protein</fullName>
    </submittedName>
</protein>
<dbReference type="InterPro" id="IPR011577">
    <property type="entry name" value="Cyt_b561_bac/Ni-Hgenase"/>
</dbReference>
<feature type="transmembrane region" description="Helical" evidence="6">
    <location>
        <begin position="103"/>
        <end position="127"/>
    </location>
</feature>
<keyword evidence="4 6" id="KW-1133">Transmembrane helix</keyword>
<dbReference type="EMBL" id="CP067420">
    <property type="protein sequence ID" value="QQP92258.1"/>
    <property type="molecule type" value="Genomic_DNA"/>
</dbReference>
<gene>
    <name evidence="8" type="ORF">IGS68_01540</name>
</gene>
<name>A0ABX7BDU6_9PROT</name>
<keyword evidence="5 6" id="KW-0472">Membrane</keyword>
<evidence type="ECO:0000256" key="5">
    <source>
        <dbReference type="ARBA" id="ARBA00023136"/>
    </source>
</evidence>
<dbReference type="PANTHER" id="PTHR30485">
    <property type="entry name" value="NI/FE-HYDROGENASE 1 B-TYPE CYTOCHROME SUBUNIT"/>
    <property type="match status" value="1"/>
</dbReference>
<dbReference type="PANTHER" id="PTHR30485:SF2">
    <property type="entry name" value="BLL0597 PROTEIN"/>
    <property type="match status" value="1"/>
</dbReference>
<keyword evidence="3 6" id="KW-0812">Transmembrane</keyword>
<evidence type="ECO:0000313" key="8">
    <source>
        <dbReference type="EMBL" id="QQP92258.1"/>
    </source>
</evidence>
<dbReference type="Gene3D" id="1.20.950.20">
    <property type="entry name" value="Transmembrane di-heme cytochromes, Chain C"/>
    <property type="match status" value="1"/>
</dbReference>